<feature type="signal peptide" evidence="3">
    <location>
        <begin position="1"/>
        <end position="24"/>
    </location>
</feature>
<keyword evidence="2" id="KW-0472">Membrane</keyword>
<keyword evidence="2" id="KW-0812">Transmembrane</keyword>
<proteinExistence type="predicted"/>
<evidence type="ECO:0000256" key="3">
    <source>
        <dbReference type="SAM" id="SignalP"/>
    </source>
</evidence>
<dbReference type="Proteomes" id="UP000009047">
    <property type="component" value="Chromosome"/>
</dbReference>
<dbReference type="HOGENOM" id="CLU_838684_0_0_7"/>
<organism evidence="5 6">
    <name type="scientific">Desulfarculus baarsii (strain ATCC 33931 / DSM 2075 / LMG 7858 / VKM B-1802 / 2st14)</name>
    <dbReference type="NCBI Taxonomy" id="644282"/>
    <lineage>
        <taxon>Bacteria</taxon>
        <taxon>Pseudomonadati</taxon>
        <taxon>Thermodesulfobacteriota</taxon>
        <taxon>Desulfarculia</taxon>
        <taxon>Desulfarculales</taxon>
        <taxon>Desulfarculaceae</taxon>
        <taxon>Desulfarculus</taxon>
    </lineage>
</organism>
<evidence type="ECO:0000256" key="1">
    <source>
        <dbReference type="SAM" id="MobiDB-lite"/>
    </source>
</evidence>
<reference evidence="5 6" key="1">
    <citation type="journal article" date="2010" name="Stand. Genomic Sci.">
        <title>Complete genome sequence of Desulfarculus baarsii type strain (2st14).</title>
        <authorList>
            <person name="Sun H."/>
            <person name="Spring S."/>
            <person name="Lapidus A."/>
            <person name="Davenport K."/>
            <person name="Del Rio T.G."/>
            <person name="Tice H."/>
            <person name="Nolan M."/>
            <person name="Copeland A."/>
            <person name="Cheng J.F."/>
            <person name="Lucas S."/>
            <person name="Tapia R."/>
            <person name="Goodwin L."/>
            <person name="Pitluck S."/>
            <person name="Ivanova N."/>
            <person name="Pagani I."/>
            <person name="Mavromatis K."/>
            <person name="Ovchinnikova G."/>
            <person name="Pati A."/>
            <person name="Chen A."/>
            <person name="Palaniappan K."/>
            <person name="Hauser L."/>
            <person name="Chang Y.J."/>
            <person name="Jeffries C.D."/>
            <person name="Detter J.C."/>
            <person name="Han C."/>
            <person name="Rohde M."/>
            <person name="Brambilla E."/>
            <person name="Goker M."/>
            <person name="Woyke T."/>
            <person name="Bristow J."/>
            <person name="Eisen J.A."/>
            <person name="Markowitz V."/>
            <person name="Hugenholtz P."/>
            <person name="Kyrpides N.C."/>
            <person name="Klenk H.P."/>
            <person name="Land M."/>
        </authorList>
    </citation>
    <scope>NUCLEOTIDE SEQUENCE [LARGE SCALE GENOMIC DNA]</scope>
    <source>
        <strain evidence="6">ATCC 33931 / DSM 2075 / LMG 7858 / VKM B-1802 / 2st14</strain>
    </source>
</reference>
<feature type="chain" id="PRO_5003150057" description="Peptidase MA-like domain-containing protein" evidence="3">
    <location>
        <begin position="25"/>
        <end position="331"/>
    </location>
</feature>
<keyword evidence="2" id="KW-1133">Transmembrane helix</keyword>
<evidence type="ECO:0000259" key="4">
    <source>
        <dbReference type="Pfam" id="PF13485"/>
    </source>
</evidence>
<dbReference type="KEGG" id="dbr:Deba_0927"/>
<dbReference type="RefSeq" id="WP_013257751.1">
    <property type="nucleotide sequence ID" value="NC_014365.1"/>
</dbReference>
<feature type="domain" description="Peptidase MA-like" evidence="4">
    <location>
        <begin position="51"/>
        <end position="241"/>
    </location>
</feature>
<evidence type="ECO:0000313" key="6">
    <source>
        <dbReference type="Proteomes" id="UP000009047"/>
    </source>
</evidence>
<dbReference type="STRING" id="644282.Deba_0927"/>
<keyword evidence="3" id="KW-0732">Signal</keyword>
<feature type="transmembrane region" description="Helical" evidence="2">
    <location>
        <begin position="247"/>
        <end position="273"/>
    </location>
</feature>
<sequence>MSPRAWLPAALIWLLAAAWPAVGAAADITVQADNARLAQHTRQSVAQLAPRLAQWTGASPRRIVVSVIADNDAFARRMEQLGAPAWADGLALPLRGEIVIKSPALLGGAEQFDHVLAHELMHLHLAPAMGGRRLPLWLEEGLAMILSGETAWGRAPTMAGGVLADQLPPLGALAEGFPAEEGAAALAYAQSYYFVSWFLNNHGDAALRQVLAGLAHGLEPSAAFMVACGRSLAGLEKQFRQDMAERFSWLALLTAGGTLWALFSLLAGAGLVWRRRRQKARRQGMDESHWRALHGPGGRCWPPPEPRADVLGEAGQNASRPPGGGVDDQAL</sequence>
<dbReference type="eggNOG" id="COG0308">
    <property type="taxonomic scope" value="Bacteria"/>
</dbReference>
<dbReference type="EMBL" id="CP002085">
    <property type="protein sequence ID" value="ADK84297.1"/>
    <property type="molecule type" value="Genomic_DNA"/>
</dbReference>
<protein>
    <recommendedName>
        <fullName evidence="4">Peptidase MA-like domain-containing protein</fullName>
    </recommendedName>
</protein>
<dbReference type="Pfam" id="PF13485">
    <property type="entry name" value="Peptidase_MA_2"/>
    <property type="match status" value="1"/>
</dbReference>
<evidence type="ECO:0000313" key="5">
    <source>
        <dbReference type="EMBL" id="ADK84297.1"/>
    </source>
</evidence>
<feature type="compositionally biased region" description="Gly residues" evidence="1">
    <location>
        <begin position="322"/>
        <end position="331"/>
    </location>
</feature>
<dbReference type="InterPro" id="IPR039568">
    <property type="entry name" value="Peptidase_MA-like_dom"/>
</dbReference>
<accession>E1QFG1</accession>
<keyword evidence="6" id="KW-1185">Reference proteome</keyword>
<gene>
    <name evidence="5" type="ordered locus">Deba_0927</name>
</gene>
<name>E1QFG1_DESB2</name>
<dbReference type="AlphaFoldDB" id="E1QFG1"/>
<dbReference type="OrthoDB" id="5432229at2"/>
<evidence type="ECO:0000256" key="2">
    <source>
        <dbReference type="SAM" id="Phobius"/>
    </source>
</evidence>
<feature type="region of interest" description="Disordered" evidence="1">
    <location>
        <begin position="284"/>
        <end position="331"/>
    </location>
</feature>